<dbReference type="GO" id="GO:0005840">
    <property type="term" value="C:ribosome"/>
    <property type="evidence" value="ECO:0007669"/>
    <property type="project" value="UniProtKB-KW"/>
</dbReference>
<evidence type="ECO:0000313" key="5">
    <source>
        <dbReference type="Proteomes" id="UP000443582"/>
    </source>
</evidence>
<dbReference type="Gene3D" id="3.30.1320.10">
    <property type="match status" value="1"/>
</dbReference>
<protein>
    <recommendedName>
        <fullName evidence="3">Small ribosomal subunit protein bS16</fullName>
    </recommendedName>
</protein>
<reference evidence="5" key="1">
    <citation type="journal article" date="2019" name="Int. J. Syst. Evol. Microbiol.">
        <title>Halobacteriovorax valvorus sp. nov., a novel prokaryotic predator isolated from coastal seawater of China.</title>
        <authorList>
            <person name="Chen M.-X."/>
        </authorList>
    </citation>
    <scope>NUCLEOTIDE SEQUENCE [LARGE SCALE GENOMIC DNA]</scope>
    <source>
        <strain evidence="5">BL9</strain>
    </source>
</reference>
<proteinExistence type="inferred from homology"/>
<evidence type="ECO:0000256" key="3">
    <source>
        <dbReference type="HAMAP-Rule" id="MF_00385"/>
    </source>
</evidence>
<dbReference type="InterPro" id="IPR023803">
    <property type="entry name" value="Ribosomal_bS16_dom_sf"/>
</dbReference>
<dbReference type="SUPFAM" id="SSF54565">
    <property type="entry name" value="Ribosomal protein S16"/>
    <property type="match status" value="1"/>
</dbReference>
<gene>
    <name evidence="3" type="primary">rpsP</name>
    <name evidence="4" type="ORF">DAY19_12770</name>
</gene>
<dbReference type="NCBIfam" id="TIGR00002">
    <property type="entry name" value="S16"/>
    <property type="match status" value="1"/>
</dbReference>
<evidence type="ECO:0000256" key="2">
    <source>
        <dbReference type="ARBA" id="ARBA00023274"/>
    </source>
</evidence>
<sequence>MLTIRLQRGGRTHMPIYTIVAADSRNARDGKFSEKLGQYNPQLKEGNLIDVKAERISELLGKGATISDTVRTLLKKNEITLN</sequence>
<name>A0ABY0IFI1_9BACT</name>
<keyword evidence="2 3" id="KW-0687">Ribonucleoprotein</keyword>
<dbReference type="PANTHER" id="PTHR12919">
    <property type="entry name" value="30S RIBOSOMAL PROTEIN S16"/>
    <property type="match status" value="1"/>
</dbReference>
<dbReference type="HAMAP" id="MF_00385">
    <property type="entry name" value="Ribosomal_bS16"/>
    <property type="match status" value="1"/>
</dbReference>
<evidence type="ECO:0000256" key="1">
    <source>
        <dbReference type="ARBA" id="ARBA00022980"/>
    </source>
</evidence>
<keyword evidence="1 3" id="KW-0689">Ribosomal protein</keyword>
<organism evidence="4 5">
    <name type="scientific">Halobacteriovorax vibrionivorans</name>
    <dbReference type="NCBI Taxonomy" id="2152716"/>
    <lineage>
        <taxon>Bacteria</taxon>
        <taxon>Pseudomonadati</taxon>
        <taxon>Bdellovibrionota</taxon>
        <taxon>Bacteriovoracia</taxon>
        <taxon>Bacteriovoracales</taxon>
        <taxon>Halobacteriovoraceae</taxon>
        <taxon>Halobacteriovorax</taxon>
    </lineage>
</organism>
<accession>A0ABY0IFI1</accession>
<keyword evidence="5" id="KW-1185">Reference proteome</keyword>
<dbReference type="InterPro" id="IPR000307">
    <property type="entry name" value="Ribosomal_bS16"/>
</dbReference>
<evidence type="ECO:0000313" key="4">
    <source>
        <dbReference type="EMBL" id="RZF20853.1"/>
    </source>
</evidence>
<dbReference type="EMBL" id="QDKL01000003">
    <property type="protein sequence ID" value="RZF20853.1"/>
    <property type="molecule type" value="Genomic_DNA"/>
</dbReference>
<dbReference type="Pfam" id="PF00886">
    <property type="entry name" value="Ribosomal_S16"/>
    <property type="match status" value="1"/>
</dbReference>
<comment type="caution">
    <text evidence="4">The sequence shown here is derived from an EMBL/GenBank/DDBJ whole genome shotgun (WGS) entry which is preliminary data.</text>
</comment>
<dbReference type="PANTHER" id="PTHR12919:SF20">
    <property type="entry name" value="SMALL RIBOSOMAL SUBUNIT PROTEIN BS16M"/>
    <property type="match status" value="1"/>
</dbReference>
<dbReference type="RefSeq" id="WP_115363074.1">
    <property type="nucleotide sequence ID" value="NZ_QDKL01000003.1"/>
</dbReference>
<dbReference type="Proteomes" id="UP000443582">
    <property type="component" value="Unassembled WGS sequence"/>
</dbReference>
<comment type="similarity">
    <text evidence="3">Belongs to the bacterial ribosomal protein bS16 family.</text>
</comment>